<feature type="region of interest" description="Disordered" evidence="1">
    <location>
        <begin position="36"/>
        <end position="59"/>
    </location>
</feature>
<organism evidence="2 3">
    <name type="scientific">Sorangium cellulosum</name>
    <name type="common">Polyangium cellulosum</name>
    <dbReference type="NCBI Taxonomy" id="56"/>
    <lineage>
        <taxon>Bacteria</taxon>
        <taxon>Pseudomonadati</taxon>
        <taxon>Myxococcota</taxon>
        <taxon>Polyangia</taxon>
        <taxon>Polyangiales</taxon>
        <taxon>Polyangiaceae</taxon>
        <taxon>Sorangium</taxon>
    </lineage>
</organism>
<reference evidence="2 3" key="1">
    <citation type="submission" date="2014-02" db="EMBL/GenBank/DDBJ databases">
        <title>The small core and large imbalanced accessory genome model reveals a collaborative survival strategy of Sorangium cellulosum strains in nature.</title>
        <authorList>
            <person name="Han K."/>
            <person name="Peng R."/>
            <person name="Blom J."/>
            <person name="Li Y.-Z."/>
        </authorList>
    </citation>
    <scope>NUCLEOTIDE SEQUENCE [LARGE SCALE GENOMIC DNA]</scope>
    <source>
        <strain evidence="2 3">So0149</strain>
    </source>
</reference>
<name>A0A150T818_SORCE</name>
<comment type="caution">
    <text evidence="2">The sequence shown here is derived from an EMBL/GenBank/DDBJ whole genome shotgun (WGS) entry which is preliminary data.</text>
</comment>
<accession>A0A150T818</accession>
<proteinExistence type="predicted"/>
<sequence>MYQPRFALSREARDSRNQGCRSEVWFGTKSRMILRPTPCTSRTSASNSSSVPKRGSMPQ</sequence>
<protein>
    <submittedName>
        <fullName evidence="2">Uncharacterized protein</fullName>
    </submittedName>
</protein>
<evidence type="ECO:0000313" key="2">
    <source>
        <dbReference type="EMBL" id="KYF80635.1"/>
    </source>
</evidence>
<dbReference type="Proteomes" id="UP000075515">
    <property type="component" value="Unassembled WGS sequence"/>
</dbReference>
<dbReference type="AlphaFoldDB" id="A0A150T818"/>
<evidence type="ECO:0000313" key="3">
    <source>
        <dbReference type="Proteomes" id="UP000075515"/>
    </source>
</evidence>
<feature type="compositionally biased region" description="Low complexity" evidence="1">
    <location>
        <begin position="41"/>
        <end position="50"/>
    </location>
</feature>
<evidence type="ECO:0000256" key="1">
    <source>
        <dbReference type="SAM" id="MobiDB-lite"/>
    </source>
</evidence>
<gene>
    <name evidence="2" type="ORF">BE18_52265</name>
</gene>
<dbReference type="EMBL" id="JEMC01003529">
    <property type="protein sequence ID" value="KYF80635.1"/>
    <property type="molecule type" value="Genomic_DNA"/>
</dbReference>